<dbReference type="Proteomes" id="UP000055060">
    <property type="component" value="Unassembled WGS sequence"/>
</dbReference>
<dbReference type="AlphaFoldDB" id="A0A0S7B800"/>
<dbReference type="STRING" id="360412.LARV_01185"/>
<dbReference type="Pfam" id="PF18917">
    <property type="entry name" value="LiaI-LiaF-like_TM1"/>
    <property type="match status" value="1"/>
</dbReference>
<protein>
    <recommendedName>
        <fullName evidence="2">LiaI-LiaF-like transmembrane region domain-containing protein</fullName>
    </recommendedName>
</protein>
<gene>
    <name evidence="3" type="ORF">LARV_01185</name>
</gene>
<feature type="domain" description="LiaI-LiaF-like transmembrane region" evidence="2">
    <location>
        <begin position="12"/>
        <end position="57"/>
    </location>
</feature>
<sequence length="332" mass="34776">MNTPESPRQHSLFWPILLIGVGVILLLSNLNIITTANVEALLALWPLLLVAFGLEILFGRRSTLASGLIGLLMVGVVIFILVAGPRVGLNLPTSQVIQEKYSEPIGAARQANVLIDVASDPVTIDALSGSTDLIQANVTTFGAMEFSASGSGSDKSIVLRKRPNTGMFNWGFTTLPTRWDVSLSPDLPLDLTLQGGSGSTDADLSRLQMERLRVDVASGSFVVSLPESGQAYDAEFEGGSGSLNVTLPADTSLTLSADGGSGSIHLQLPAGAEYRVEVLGSGSGSLNLPGKLNQVEKGDGDEGVWETSGYASAAQRILIRIEDIGSGSVNID</sequence>
<feature type="transmembrane region" description="Helical" evidence="1">
    <location>
        <begin position="65"/>
        <end position="84"/>
    </location>
</feature>
<name>A0A0S7B800_9CHLR</name>
<evidence type="ECO:0000256" key="1">
    <source>
        <dbReference type="SAM" id="Phobius"/>
    </source>
</evidence>
<feature type="transmembrane region" description="Helical" evidence="1">
    <location>
        <begin position="12"/>
        <end position="34"/>
    </location>
</feature>
<keyword evidence="1" id="KW-1133">Transmembrane helix</keyword>
<organism evidence="3">
    <name type="scientific">Longilinea arvoryzae</name>
    <dbReference type="NCBI Taxonomy" id="360412"/>
    <lineage>
        <taxon>Bacteria</taxon>
        <taxon>Bacillati</taxon>
        <taxon>Chloroflexota</taxon>
        <taxon>Anaerolineae</taxon>
        <taxon>Anaerolineales</taxon>
        <taxon>Anaerolineaceae</taxon>
        <taxon>Longilinea</taxon>
    </lineage>
</organism>
<keyword evidence="1" id="KW-0472">Membrane</keyword>
<reference evidence="3" key="1">
    <citation type="submission" date="2015-07" db="EMBL/GenBank/DDBJ databases">
        <title>Draft Genome Sequences of Anaerolinea thermolimosa IMO-1, Bellilinea caldifistulae GOMI-1, Leptolinea tardivitalis YMTK-2, Levilinea saccharolytica KIBI-1,Longilinea arvoryzae KOME-1, Previously Described as Members of the Anaerolineaceae (Chloroflexi).</title>
        <authorList>
            <person name="Sekiguchi Y."/>
            <person name="Ohashi A."/>
            <person name="Matsuura N."/>
            <person name="Tourlousse M.D."/>
        </authorList>
    </citation>
    <scope>NUCLEOTIDE SEQUENCE [LARGE SCALE GENOMIC DNA]</scope>
    <source>
        <strain evidence="3">KOME-1</strain>
    </source>
</reference>
<proteinExistence type="predicted"/>
<dbReference type="InterPro" id="IPR043726">
    <property type="entry name" value="LiaI-LiaF-like_TM1"/>
</dbReference>
<dbReference type="RefSeq" id="WP_075072768.1">
    <property type="nucleotide sequence ID" value="NZ_DF967972.1"/>
</dbReference>
<feature type="transmembrane region" description="Helical" evidence="1">
    <location>
        <begin position="40"/>
        <end position="58"/>
    </location>
</feature>
<accession>A0A0S7B800</accession>
<keyword evidence="4" id="KW-1185">Reference proteome</keyword>
<evidence type="ECO:0000313" key="3">
    <source>
        <dbReference type="EMBL" id="GAP13431.1"/>
    </source>
</evidence>
<keyword evidence="1" id="KW-0812">Transmembrane</keyword>
<dbReference type="OrthoDB" id="941984at2"/>
<evidence type="ECO:0000313" key="4">
    <source>
        <dbReference type="Proteomes" id="UP000055060"/>
    </source>
</evidence>
<evidence type="ECO:0000259" key="2">
    <source>
        <dbReference type="Pfam" id="PF18917"/>
    </source>
</evidence>
<dbReference type="EMBL" id="DF967972">
    <property type="protein sequence ID" value="GAP13431.1"/>
    <property type="molecule type" value="Genomic_DNA"/>
</dbReference>